<accession>A0ABP7SEC4</accession>
<keyword evidence="9" id="KW-1185">Reference proteome</keyword>
<dbReference type="Pfam" id="PF00482">
    <property type="entry name" value="T2SSF"/>
    <property type="match status" value="1"/>
</dbReference>
<evidence type="ECO:0000256" key="2">
    <source>
        <dbReference type="ARBA" id="ARBA00022475"/>
    </source>
</evidence>
<dbReference type="EMBL" id="BAABCQ010000213">
    <property type="protein sequence ID" value="GAA4010671.1"/>
    <property type="molecule type" value="Genomic_DNA"/>
</dbReference>
<keyword evidence="4 6" id="KW-1133">Transmembrane helix</keyword>
<evidence type="ECO:0000256" key="4">
    <source>
        <dbReference type="ARBA" id="ARBA00022989"/>
    </source>
</evidence>
<evidence type="ECO:0000256" key="1">
    <source>
        <dbReference type="ARBA" id="ARBA00004651"/>
    </source>
</evidence>
<dbReference type="InterPro" id="IPR018076">
    <property type="entry name" value="T2SS_GspF_dom"/>
</dbReference>
<evidence type="ECO:0000259" key="7">
    <source>
        <dbReference type="Pfam" id="PF00482"/>
    </source>
</evidence>
<evidence type="ECO:0000313" key="8">
    <source>
        <dbReference type="EMBL" id="GAA4010671.1"/>
    </source>
</evidence>
<gene>
    <name evidence="8" type="ORF">GCM10022384_64820</name>
</gene>
<protein>
    <submittedName>
        <fullName evidence="8">Type II secretion system F family protein</fullName>
    </submittedName>
</protein>
<dbReference type="PANTHER" id="PTHR35007">
    <property type="entry name" value="INTEGRAL MEMBRANE PROTEIN-RELATED"/>
    <property type="match status" value="1"/>
</dbReference>
<evidence type="ECO:0000256" key="5">
    <source>
        <dbReference type="ARBA" id="ARBA00023136"/>
    </source>
</evidence>
<keyword evidence="3 6" id="KW-0812">Transmembrane</keyword>
<comment type="subcellular location">
    <subcellularLocation>
        <location evidence="1">Cell membrane</location>
        <topology evidence="1">Multi-pass membrane protein</topology>
    </subcellularLocation>
</comment>
<evidence type="ECO:0000313" key="9">
    <source>
        <dbReference type="Proteomes" id="UP001500034"/>
    </source>
</evidence>
<keyword evidence="2" id="KW-1003">Cell membrane</keyword>
<dbReference type="RefSeq" id="WP_345597202.1">
    <property type="nucleotide sequence ID" value="NZ_BAABCQ010000213.1"/>
</dbReference>
<comment type="caution">
    <text evidence="8">The sequence shown here is derived from an EMBL/GenBank/DDBJ whole genome shotgun (WGS) entry which is preliminary data.</text>
</comment>
<sequence>MNGDVVHRLGATVWAALWAVVATVLVAGWLARGFGAARRERAVRRRLTGLLTPEPARAVSRRAEVLGAVRSWLPLVGTVVAGWFLVEGVVGVVVGLVGAAGVWRRRSRRSAVGTDAAEAVAAQAARQLPLAADLLAACVAAGAGPVDAAQAVGDALGGPVGNALVRGAAEVRLGGEPGGSWRSLAALPGAGPLARLLERADVSGLPAAGPVARLAAQARADWARNTTARARRAAVMVTAPVGLCFLPAFIAVGVLPVVIGLAGGVLGDGGGGG</sequence>
<organism evidence="8 9">
    <name type="scientific">Streptomyces marokkonensis</name>
    <dbReference type="NCBI Taxonomy" id="324855"/>
    <lineage>
        <taxon>Bacteria</taxon>
        <taxon>Bacillati</taxon>
        <taxon>Actinomycetota</taxon>
        <taxon>Actinomycetes</taxon>
        <taxon>Kitasatosporales</taxon>
        <taxon>Streptomycetaceae</taxon>
        <taxon>Streptomyces</taxon>
    </lineage>
</organism>
<feature type="transmembrane region" description="Helical" evidence="6">
    <location>
        <begin position="80"/>
        <end position="103"/>
    </location>
</feature>
<evidence type="ECO:0000256" key="3">
    <source>
        <dbReference type="ARBA" id="ARBA00022692"/>
    </source>
</evidence>
<feature type="transmembrane region" description="Helical" evidence="6">
    <location>
        <begin position="233"/>
        <end position="259"/>
    </location>
</feature>
<name>A0ABP7SEC4_9ACTN</name>
<evidence type="ECO:0000256" key="6">
    <source>
        <dbReference type="SAM" id="Phobius"/>
    </source>
</evidence>
<reference evidence="9" key="1">
    <citation type="journal article" date="2019" name="Int. J. Syst. Evol. Microbiol.">
        <title>The Global Catalogue of Microorganisms (GCM) 10K type strain sequencing project: providing services to taxonomists for standard genome sequencing and annotation.</title>
        <authorList>
            <consortium name="The Broad Institute Genomics Platform"/>
            <consortium name="The Broad Institute Genome Sequencing Center for Infectious Disease"/>
            <person name="Wu L."/>
            <person name="Ma J."/>
        </authorList>
    </citation>
    <scope>NUCLEOTIDE SEQUENCE [LARGE SCALE GENOMIC DNA]</scope>
    <source>
        <strain evidence="9">JCM 17027</strain>
    </source>
</reference>
<dbReference type="PANTHER" id="PTHR35007:SF3">
    <property type="entry name" value="POSSIBLE CONSERVED ALANINE RICH MEMBRANE PROTEIN"/>
    <property type="match status" value="1"/>
</dbReference>
<keyword evidence="5 6" id="KW-0472">Membrane</keyword>
<dbReference type="Proteomes" id="UP001500034">
    <property type="component" value="Unassembled WGS sequence"/>
</dbReference>
<feature type="domain" description="Type II secretion system protein GspF" evidence="7">
    <location>
        <begin position="132"/>
        <end position="254"/>
    </location>
</feature>
<proteinExistence type="predicted"/>
<feature type="transmembrane region" description="Helical" evidence="6">
    <location>
        <begin position="12"/>
        <end position="31"/>
    </location>
</feature>